<dbReference type="CDD" id="cd06529">
    <property type="entry name" value="S24_LexA-like"/>
    <property type="match status" value="1"/>
</dbReference>
<gene>
    <name evidence="9" type="ORF">DYY88_14465</name>
</gene>
<dbReference type="InterPro" id="IPR039418">
    <property type="entry name" value="LexA-like"/>
</dbReference>
<dbReference type="AlphaFoldDB" id="A0A4V2E2B5"/>
<dbReference type="NCBIfam" id="NF007621">
    <property type="entry name" value="PRK10276.1"/>
    <property type="match status" value="1"/>
</dbReference>
<evidence type="ECO:0000256" key="3">
    <source>
        <dbReference type="ARBA" id="ARBA00022801"/>
    </source>
</evidence>
<name>A0A4V2E2B5_9CYAN</name>
<evidence type="ECO:0000259" key="8">
    <source>
        <dbReference type="Pfam" id="PF00717"/>
    </source>
</evidence>
<dbReference type="Pfam" id="PF00717">
    <property type="entry name" value="Peptidase_S24"/>
    <property type="match status" value="1"/>
</dbReference>
<evidence type="ECO:0000256" key="1">
    <source>
        <dbReference type="ARBA" id="ARBA00007484"/>
    </source>
</evidence>
<evidence type="ECO:0000256" key="4">
    <source>
        <dbReference type="ARBA" id="ARBA00022813"/>
    </source>
</evidence>
<dbReference type="GO" id="GO:0016787">
    <property type="term" value="F:hydrolase activity"/>
    <property type="evidence" value="ECO:0007669"/>
    <property type="project" value="UniProtKB-KW"/>
</dbReference>
<reference evidence="9 10" key="1">
    <citation type="submission" date="2018-11" db="EMBL/GenBank/DDBJ databases">
        <title>Whole genome sequencing of an environmental sample.</title>
        <authorList>
            <person name="Sarangi A.N."/>
            <person name="Singh D."/>
            <person name="Tripathy S."/>
        </authorList>
    </citation>
    <scope>NUCLEOTIDE SEQUENCE [LARGE SCALE GENOMIC DNA]</scope>
    <source>
        <strain evidence="9 10">Lakshadweep</strain>
    </source>
</reference>
<dbReference type="OrthoDB" id="9802364at2"/>
<evidence type="ECO:0000313" key="9">
    <source>
        <dbReference type="EMBL" id="RZM77776.1"/>
    </source>
</evidence>
<keyword evidence="4 7" id="KW-0068">Autocatalytic cleavage</keyword>
<keyword evidence="10" id="KW-1185">Reference proteome</keyword>
<proteinExistence type="inferred from homology"/>
<evidence type="ECO:0000313" key="10">
    <source>
        <dbReference type="Proteomes" id="UP000292459"/>
    </source>
</evidence>
<evidence type="ECO:0000256" key="6">
    <source>
        <dbReference type="ARBA" id="ARBA00023236"/>
    </source>
</evidence>
<dbReference type="PANTHER" id="PTHR33516:SF2">
    <property type="entry name" value="LEXA REPRESSOR-RELATED"/>
    <property type="match status" value="1"/>
</dbReference>
<dbReference type="InterPro" id="IPR006197">
    <property type="entry name" value="Peptidase_S24_LexA"/>
</dbReference>
<protein>
    <submittedName>
        <fullName evidence="9">Translesion error-prone DNA polymerase V autoproteolytic subunit</fullName>
    </submittedName>
</protein>
<dbReference type="GO" id="GO:0003677">
    <property type="term" value="F:DNA binding"/>
    <property type="evidence" value="ECO:0007669"/>
    <property type="project" value="InterPro"/>
</dbReference>
<dbReference type="GO" id="GO:0006355">
    <property type="term" value="P:regulation of DNA-templated transcription"/>
    <property type="evidence" value="ECO:0007669"/>
    <property type="project" value="InterPro"/>
</dbReference>
<accession>A0A4V2E2B5</accession>
<comment type="similarity">
    <text evidence="1 7">Belongs to the peptidase S24 family.</text>
</comment>
<dbReference type="InterPro" id="IPR050077">
    <property type="entry name" value="LexA_repressor"/>
</dbReference>
<evidence type="ECO:0000256" key="7">
    <source>
        <dbReference type="RuleBase" id="RU003991"/>
    </source>
</evidence>
<dbReference type="Gene3D" id="2.10.109.10">
    <property type="entry name" value="Umud Fragment, subunit A"/>
    <property type="match status" value="1"/>
</dbReference>
<dbReference type="InterPro" id="IPR015927">
    <property type="entry name" value="Peptidase_S24_S26A/B/C"/>
</dbReference>
<evidence type="ECO:0000256" key="5">
    <source>
        <dbReference type="ARBA" id="ARBA00023204"/>
    </source>
</evidence>
<keyword evidence="6" id="KW-0742">SOS response</keyword>
<keyword evidence="3 7" id="KW-0378">Hydrolase</keyword>
<organism evidence="9 10">
    <name type="scientific">Leptolyngbya iicbica LK</name>
    <dbReference type="NCBI Taxonomy" id="2294035"/>
    <lineage>
        <taxon>Bacteria</taxon>
        <taxon>Bacillati</taxon>
        <taxon>Cyanobacteriota</taxon>
        <taxon>Cyanophyceae</taxon>
        <taxon>Leptolyngbyales</taxon>
        <taxon>Leptolyngbyaceae</taxon>
        <taxon>Leptolyngbya group</taxon>
        <taxon>Leptolyngbya</taxon>
        <taxon>Leptolyngbya iicbica</taxon>
    </lineage>
</organism>
<comment type="caution">
    <text evidence="9">The sequence shown here is derived from an EMBL/GenBank/DDBJ whole genome shotgun (WGS) entry which is preliminary data.</text>
</comment>
<dbReference type="Proteomes" id="UP000292459">
    <property type="component" value="Unassembled WGS sequence"/>
</dbReference>
<dbReference type="GO" id="GO:0009432">
    <property type="term" value="P:SOS response"/>
    <property type="evidence" value="ECO:0007669"/>
    <property type="project" value="UniProtKB-KW"/>
</dbReference>
<dbReference type="PANTHER" id="PTHR33516">
    <property type="entry name" value="LEXA REPRESSOR"/>
    <property type="match status" value="1"/>
</dbReference>
<dbReference type="PRINTS" id="PR00726">
    <property type="entry name" value="LEXASERPTASE"/>
</dbReference>
<dbReference type="SUPFAM" id="SSF51306">
    <property type="entry name" value="LexA/Signal peptidase"/>
    <property type="match status" value="1"/>
</dbReference>
<evidence type="ECO:0000256" key="2">
    <source>
        <dbReference type="ARBA" id="ARBA00022763"/>
    </source>
</evidence>
<dbReference type="InterPro" id="IPR036286">
    <property type="entry name" value="LexA/Signal_pep-like_sf"/>
</dbReference>
<dbReference type="GO" id="GO:0006281">
    <property type="term" value="P:DNA repair"/>
    <property type="evidence" value="ECO:0007669"/>
    <property type="project" value="UniProtKB-KW"/>
</dbReference>
<keyword evidence="5" id="KW-0234">DNA repair</keyword>
<keyword evidence="2" id="KW-0227">DNA damage</keyword>
<dbReference type="EMBL" id="QVFV01000003">
    <property type="protein sequence ID" value="RZM77776.1"/>
    <property type="molecule type" value="Genomic_DNA"/>
</dbReference>
<sequence length="151" mass="16298">MECPLGAQASSTDNRLQLPLPCLDAPFLFIITVPAGFPSPGEDYVEGPLDLNRYLVHHPAATFFVRVSGDSMVGAGIYPNDLLIVDRAITPTTGHIVIAVVNGDLTIKRLDISHGKVSLLPENPAYLPIHIDPAMSFDVWGVVTKAIHFLT</sequence>
<feature type="domain" description="Peptidase S24/S26A/S26B/S26C" evidence="8">
    <location>
        <begin position="32"/>
        <end position="143"/>
    </location>
</feature>